<evidence type="ECO:0000256" key="4">
    <source>
        <dbReference type="ARBA" id="ARBA00022842"/>
    </source>
</evidence>
<dbReference type="NCBIfam" id="TIGR01768">
    <property type="entry name" value="GGGP-family"/>
    <property type="match status" value="1"/>
</dbReference>
<dbReference type="HAMAP" id="MF_00112">
    <property type="entry name" value="GGGP_HepGP_synthase"/>
    <property type="match status" value="1"/>
</dbReference>
<keyword evidence="11" id="KW-1185">Reference proteome</keyword>
<comment type="function">
    <text evidence="9">Prenyltransferase that catalyzes the transfer of the geranylgeranyl moiety of geranylgeranyl diphosphate (GGPP) to the C3 hydroxyl of sn-glycerol-1-phosphate (G1P). This reaction is the first ether-bond-formation step in the biosynthesis of archaeal membrane lipids.</text>
</comment>
<dbReference type="Gene3D" id="3.20.20.390">
    <property type="entry name" value="FMN-linked oxidoreductases"/>
    <property type="match status" value="1"/>
</dbReference>
<keyword evidence="2 9" id="KW-0808">Transferase</keyword>
<keyword evidence="1 9" id="KW-0444">Lipid biosynthesis</keyword>
<name>A0AAX4NH51_9ARCH</name>
<dbReference type="InterPro" id="IPR010946">
    <property type="entry name" value="GGGP_synth"/>
</dbReference>
<feature type="binding site" evidence="9">
    <location>
        <position position="51"/>
    </location>
    <ligand>
        <name>Mg(2+)</name>
        <dbReference type="ChEBI" id="CHEBI:18420"/>
    </ligand>
</feature>
<dbReference type="InterPro" id="IPR038597">
    <property type="entry name" value="GGGP/HepGP_synthase_sf"/>
</dbReference>
<comment type="pathway">
    <text evidence="9">Membrane lipid metabolism; glycerophospholipid metabolism.</text>
</comment>
<dbReference type="GO" id="GO:0005737">
    <property type="term" value="C:cytoplasm"/>
    <property type="evidence" value="ECO:0007669"/>
    <property type="project" value="UniProtKB-SubCell"/>
</dbReference>
<dbReference type="RefSeq" id="WP_393970664.1">
    <property type="nucleotide sequence ID" value="NZ_CP133772.1"/>
</dbReference>
<keyword evidence="5 9" id="KW-0443">Lipid metabolism</keyword>
<evidence type="ECO:0000256" key="1">
    <source>
        <dbReference type="ARBA" id="ARBA00022516"/>
    </source>
</evidence>
<dbReference type="GeneID" id="95967624"/>
<evidence type="ECO:0000256" key="6">
    <source>
        <dbReference type="ARBA" id="ARBA00023209"/>
    </source>
</evidence>
<comment type="similarity">
    <text evidence="9">Belongs to the GGGP/HepGP synthase family. Group II subfamily.</text>
</comment>
<comment type="cofactor">
    <cofactor evidence="9">
        <name>Mg(2+)</name>
        <dbReference type="ChEBI" id="CHEBI:18420"/>
    </cofactor>
</comment>
<feature type="binding site" evidence="9">
    <location>
        <begin position="170"/>
        <end position="176"/>
    </location>
    <ligand>
        <name>sn-glycerol 1-phosphate</name>
        <dbReference type="ChEBI" id="CHEBI:57685"/>
    </ligand>
</feature>
<dbReference type="KEGG" id="omr:OXIME_000889"/>
<feature type="binding site" evidence="9">
    <location>
        <begin position="201"/>
        <end position="202"/>
    </location>
    <ligand>
        <name>sn-glycerol 1-phosphate</name>
        <dbReference type="ChEBI" id="CHEBI:57685"/>
    </ligand>
</feature>
<evidence type="ECO:0000256" key="7">
    <source>
        <dbReference type="ARBA" id="ARBA00023264"/>
    </source>
</evidence>
<dbReference type="SUPFAM" id="SSF51395">
    <property type="entry name" value="FMN-linked oxidoreductases"/>
    <property type="match status" value="1"/>
</dbReference>
<dbReference type="NCBIfam" id="NF003198">
    <property type="entry name" value="PRK04169.1-2"/>
    <property type="match status" value="1"/>
</dbReference>
<gene>
    <name evidence="10" type="ORF">OXIME_000889</name>
</gene>
<evidence type="ECO:0000256" key="5">
    <source>
        <dbReference type="ARBA" id="ARBA00023098"/>
    </source>
</evidence>
<dbReference type="GO" id="GO:0047294">
    <property type="term" value="F:phosphoglycerol geranylgeranyltransferase activity"/>
    <property type="evidence" value="ECO:0007669"/>
    <property type="project" value="UniProtKB-UniRule"/>
</dbReference>
<sequence>MKVYDEIMAKLKNDRIHMTLIDPASQDAGKAALIARKADQAGTDFFMIGGSTEIDAKSMDCTIAKIREVTDKKIIIFPGSSSMLSTKADAIYFMTLLNSRNPEFIVKHQAKAAPILRKVDMETISMGYLILKPGMTVGRIGEADLLDEEKPEEIISYAIAAEMFNLKLLYLEAGSGSPSHIKPDTVRKVRESVELPIIVGGGIRTPEASRKIAKAGADIIVTGTVAEKSSNIEVVLGDIIRSIKRS</sequence>
<accession>A0AAX4NH51</accession>
<proteinExistence type="inferred from homology"/>
<feature type="binding site" evidence="9">
    <location>
        <begin position="223"/>
        <end position="224"/>
    </location>
    <ligand>
        <name>sn-glycerol 1-phosphate</name>
        <dbReference type="ChEBI" id="CHEBI:57685"/>
    </ligand>
</feature>
<evidence type="ECO:0000256" key="3">
    <source>
        <dbReference type="ARBA" id="ARBA00022723"/>
    </source>
</evidence>
<feature type="binding site" evidence="9">
    <location>
        <position position="22"/>
    </location>
    <ligand>
        <name>Mg(2+)</name>
        <dbReference type="ChEBI" id="CHEBI:18420"/>
    </ligand>
</feature>
<dbReference type="NCBIfam" id="TIGR01769">
    <property type="entry name" value="GGGP"/>
    <property type="match status" value="1"/>
</dbReference>
<keyword evidence="4 9" id="KW-0460">Magnesium</keyword>
<dbReference type="PANTHER" id="PTHR40029">
    <property type="match status" value="1"/>
</dbReference>
<evidence type="ECO:0000256" key="8">
    <source>
        <dbReference type="ARBA" id="ARBA00047288"/>
    </source>
</evidence>
<dbReference type="Proteomes" id="UP001451606">
    <property type="component" value="Chromosome"/>
</dbReference>
<organism evidence="10 11">
    <name type="scientific">Oxyplasma meridianum</name>
    <dbReference type="NCBI Taxonomy" id="3073602"/>
    <lineage>
        <taxon>Archaea</taxon>
        <taxon>Methanobacteriati</taxon>
        <taxon>Thermoplasmatota</taxon>
        <taxon>Thermoplasmata</taxon>
        <taxon>Thermoplasmatales</taxon>
        <taxon>Thermoplasmataceae</taxon>
        <taxon>Oxyplasma</taxon>
    </lineage>
</organism>
<keyword evidence="6 9" id="KW-0594">Phospholipid biosynthesis</keyword>
<evidence type="ECO:0000256" key="2">
    <source>
        <dbReference type="ARBA" id="ARBA00022679"/>
    </source>
</evidence>
<keyword evidence="7 9" id="KW-1208">Phospholipid metabolism</keyword>
<dbReference type="PANTHER" id="PTHR40029:SF2">
    <property type="entry name" value="HEPTAPRENYLGLYCERYL PHOSPHATE SYNTHASE"/>
    <property type="match status" value="1"/>
</dbReference>
<protein>
    <recommendedName>
        <fullName evidence="9">Geranylgeranylglyceryl phosphate synthase</fullName>
        <shortName evidence="9">GGGP synthase</shortName>
        <shortName evidence="9">GGGPS</shortName>
        <ecNumber evidence="9">2.5.1.41</ecNumber>
    </recommendedName>
    <alternativeName>
        <fullName evidence="9">(S)-3-O-geranylgeranylglyceryl phosphate synthase</fullName>
    </alternativeName>
    <alternativeName>
        <fullName evidence="9">Phosphoglycerol geranylgeranyltransferase</fullName>
    </alternativeName>
</protein>
<dbReference type="GO" id="GO:0120536">
    <property type="term" value="F:heptaprenylglyceryl phosphate synthase activity"/>
    <property type="evidence" value="ECO:0007669"/>
    <property type="project" value="UniProtKB-ARBA"/>
</dbReference>
<dbReference type="InterPro" id="IPR008205">
    <property type="entry name" value="GGGP_HepGP_synthase"/>
</dbReference>
<dbReference type="InterPro" id="IPR039074">
    <property type="entry name" value="GGGP/HepGP_synthase_I"/>
</dbReference>
<evidence type="ECO:0000313" key="11">
    <source>
        <dbReference type="Proteomes" id="UP001451606"/>
    </source>
</evidence>
<comment type="catalytic activity">
    <reaction evidence="8 9">
        <text>sn-glycerol 1-phosphate + (2E,6E,10E)-geranylgeranyl diphosphate = sn-3-O-(geranylgeranyl)glycerol 1-phosphate + diphosphate</text>
        <dbReference type="Rhea" id="RHEA:23404"/>
        <dbReference type="ChEBI" id="CHEBI:33019"/>
        <dbReference type="ChEBI" id="CHEBI:57677"/>
        <dbReference type="ChEBI" id="CHEBI:57685"/>
        <dbReference type="ChEBI" id="CHEBI:58756"/>
        <dbReference type="EC" id="2.5.1.41"/>
    </reaction>
</comment>
<keyword evidence="9" id="KW-0963">Cytoplasm</keyword>
<reference evidence="10 11" key="1">
    <citation type="submission" date="2023-09" db="EMBL/GenBank/DDBJ databases">
        <authorList>
            <person name="Golyshina O.V."/>
            <person name="Lunev E.A."/>
            <person name="Bargiela R."/>
            <person name="Gaines M.C."/>
            <person name="Daum B."/>
            <person name="Bale N.J."/>
            <person name="Koenen M."/>
            <person name="Sinninghe Damst J.S."/>
            <person name="Yakimov M."/>
            <person name="Golyshin P.N."/>
        </authorList>
    </citation>
    <scope>NUCLEOTIDE SEQUENCE [LARGE SCALE GENOMIC DNA]</scope>
    <source>
        <strain evidence="10 11">M1</strain>
    </source>
</reference>
<keyword evidence="3 9" id="KW-0479">Metal-binding</keyword>
<evidence type="ECO:0000256" key="9">
    <source>
        <dbReference type="HAMAP-Rule" id="MF_00112"/>
    </source>
</evidence>
<dbReference type="GO" id="GO:0000287">
    <property type="term" value="F:magnesium ion binding"/>
    <property type="evidence" value="ECO:0007669"/>
    <property type="project" value="UniProtKB-UniRule"/>
</dbReference>
<evidence type="ECO:0000313" key="10">
    <source>
        <dbReference type="EMBL" id="WYY00323.1"/>
    </source>
</evidence>
<comment type="caution">
    <text evidence="9">Lacks conserved residue(s) required for the propagation of feature annotation.</text>
</comment>
<dbReference type="CDD" id="cd02812">
    <property type="entry name" value="PcrB_like"/>
    <property type="match status" value="1"/>
</dbReference>
<dbReference type="EC" id="2.5.1.41" evidence="9"/>
<dbReference type="EMBL" id="CP133772">
    <property type="protein sequence ID" value="WYY00323.1"/>
    <property type="molecule type" value="Genomic_DNA"/>
</dbReference>
<dbReference type="GO" id="GO:0046474">
    <property type="term" value="P:glycerophospholipid biosynthetic process"/>
    <property type="evidence" value="ECO:0007669"/>
    <property type="project" value="UniProtKB-UniRule"/>
</dbReference>
<dbReference type="Pfam" id="PF01884">
    <property type="entry name" value="PcrB"/>
    <property type="match status" value="1"/>
</dbReference>
<dbReference type="AlphaFoldDB" id="A0AAX4NH51"/>
<comment type="subcellular location">
    <subcellularLocation>
        <location evidence="9">Cytoplasm</location>
    </subcellularLocation>
</comment>